<feature type="domain" description="GmrSD restriction endonucleases N-terminal" evidence="2">
    <location>
        <begin position="14"/>
        <end position="260"/>
    </location>
</feature>
<evidence type="ECO:0000256" key="1">
    <source>
        <dbReference type="SAM" id="MobiDB-lite"/>
    </source>
</evidence>
<dbReference type="Pfam" id="PF03235">
    <property type="entry name" value="GmrSD_N"/>
    <property type="match status" value="1"/>
</dbReference>
<name>A0ABW0SDZ9_9RHOB</name>
<organism evidence="3 4">
    <name type="scientific">Rubellimicrobium aerolatum</name>
    <dbReference type="NCBI Taxonomy" id="490979"/>
    <lineage>
        <taxon>Bacteria</taxon>
        <taxon>Pseudomonadati</taxon>
        <taxon>Pseudomonadota</taxon>
        <taxon>Alphaproteobacteria</taxon>
        <taxon>Rhodobacterales</taxon>
        <taxon>Roseobacteraceae</taxon>
        <taxon>Rubellimicrobium</taxon>
    </lineage>
</organism>
<protein>
    <submittedName>
        <fullName evidence="3">DUF262 domain-containing protein</fullName>
    </submittedName>
</protein>
<feature type="region of interest" description="Disordered" evidence="1">
    <location>
        <begin position="611"/>
        <end position="640"/>
    </location>
</feature>
<dbReference type="InterPro" id="IPR004919">
    <property type="entry name" value="GmrSD_N"/>
</dbReference>
<gene>
    <name evidence="3" type="ORF">ACFPOC_12200</name>
</gene>
<dbReference type="Proteomes" id="UP001596056">
    <property type="component" value="Unassembled WGS sequence"/>
</dbReference>
<feature type="compositionally biased region" description="Acidic residues" evidence="1">
    <location>
        <begin position="614"/>
        <end position="627"/>
    </location>
</feature>
<keyword evidence="4" id="KW-1185">Reference proteome</keyword>
<evidence type="ECO:0000259" key="2">
    <source>
        <dbReference type="Pfam" id="PF03235"/>
    </source>
</evidence>
<evidence type="ECO:0000313" key="4">
    <source>
        <dbReference type="Proteomes" id="UP001596056"/>
    </source>
</evidence>
<dbReference type="EMBL" id="JBHSNA010000011">
    <property type="protein sequence ID" value="MFC5567166.1"/>
    <property type="molecule type" value="Genomic_DNA"/>
</dbReference>
<accession>A0ABW0SDZ9</accession>
<dbReference type="PANTHER" id="PTHR37292">
    <property type="entry name" value="VNG6097C"/>
    <property type="match status" value="1"/>
</dbReference>
<proteinExistence type="predicted"/>
<dbReference type="RefSeq" id="WP_209842087.1">
    <property type="nucleotide sequence ID" value="NZ_JAGGJP010000014.1"/>
</dbReference>
<comment type="caution">
    <text evidence="3">The sequence shown here is derived from an EMBL/GenBank/DDBJ whole genome shotgun (WGS) entry which is preliminary data.</text>
</comment>
<evidence type="ECO:0000313" key="3">
    <source>
        <dbReference type="EMBL" id="MFC5567166.1"/>
    </source>
</evidence>
<reference evidence="4" key="1">
    <citation type="journal article" date="2019" name="Int. J. Syst. Evol. Microbiol.">
        <title>The Global Catalogue of Microorganisms (GCM) 10K type strain sequencing project: providing services to taxonomists for standard genome sequencing and annotation.</title>
        <authorList>
            <consortium name="The Broad Institute Genomics Platform"/>
            <consortium name="The Broad Institute Genome Sequencing Center for Infectious Disease"/>
            <person name="Wu L."/>
            <person name="Ma J."/>
        </authorList>
    </citation>
    <scope>NUCLEOTIDE SEQUENCE [LARGE SCALE GENOMIC DNA]</scope>
    <source>
        <strain evidence="4">KACC 11588</strain>
    </source>
</reference>
<sequence length="640" mass="72070">MGQAAFKTNPVSLEELLKQCGSGKIQLPDFQRSWVWDEERIKSLVASISQAFPVGALMTLEMKAGHGEKFARRPVQGAEVGAARSVPDQLLLDGQQRMTSLYQTCLRREVVETVTPRLKYVKRWFYIDMRKALDPDIDREEAIIGVPEDRRIKSGFHKVDLDLSAPELEYENLMFPLNRVLSWDDWMMGFWSFWSERGDMAKTKFFMTFKERVLENFKSYQVPVIALGAETSHEAVCLVFEKVNTGGKPLDAFELVTAMYAAQGFRLRDDWLGTKGKPGMQQRLQVYGHMAEQKYGVLEKVASTDVLQAIALLHGVDEREAAIAAGKRESDLPAVRATRQSLLDLPLEAYRKYHSAVEEAFKAAAKFLYQRHIFRVIDLPYQSQLVPLAAILARLGPKAEHAAVQEKLARWYWCGIFGELYGSAIETRFAKDVLEVPAWIEGGREPTTVLDGRFRPDRLRTMRTRLSAAYKGIHALLMKDGALDFRSGQPFGQAVFFDEYVDIHHIFPQDWCKRKGIAPAVFDTIINKTPLGYRTNRILSGAAPSDYLAKLEKGGNGVPPIPPEQLDNFLRSHLIDPALLRANAFDAFMADREARLLSLIERATGHAISRVEVLPEEGEDVPQEDGGPDLPLEALADATV</sequence>
<dbReference type="PANTHER" id="PTHR37292:SF2">
    <property type="entry name" value="DUF262 DOMAIN-CONTAINING PROTEIN"/>
    <property type="match status" value="1"/>
</dbReference>